<dbReference type="SUPFAM" id="SSF51419">
    <property type="entry name" value="PLP-binding barrel"/>
    <property type="match status" value="1"/>
</dbReference>
<dbReference type="Gene3D" id="3.20.20.10">
    <property type="entry name" value="Alanine racemase"/>
    <property type="match status" value="1"/>
</dbReference>
<dbReference type="Proteomes" id="UP001238334">
    <property type="component" value="Chromosome"/>
</dbReference>
<dbReference type="PRINTS" id="PR00992">
    <property type="entry name" value="ALARACEMASE"/>
</dbReference>
<dbReference type="Pfam" id="PF01168">
    <property type="entry name" value="Ala_racemase_N"/>
    <property type="match status" value="1"/>
</dbReference>
<feature type="binding site" evidence="8">
    <location>
        <position position="138"/>
    </location>
    <ligand>
        <name>substrate</name>
    </ligand>
</feature>
<protein>
    <recommendedName>
        <fullName evidence="4">alanine racemase</fullName>
        <ecNumber evidence="4">5.1.1.1</ecNumber>
    </recommendedName>
</protein>
<dbReference type="NCBIfam" id="TIGR00492">
    <property type="entry name" value="alr"/>
    <property type="match status" value="1"/>
</dbReference>
<dbReference type="Pfam" id="PF00842">
    <property type="entry name" value="Ala_racemase_C"/>
    <property type="match status" value="1"/>
</dbReference>
<dbReference type="RefSeq" id="WP_270920253.1">
    <property type="nucleotide sequence ID" value="NZ_CP127247.1"/>
</dbReference>
<dbReference type="EMBL" id="CP127247">
    <property type="protein sequence ID" value="WIY25702.1"/>
    <property type="molecule type" value="Genomic_DNA"/>
</dbReference>
<comment type="cofactor">
    <cofactor evidence="2 7">
        <name>pyridoxal 5'-phosphate</name>
        <dbReference type="ChEBI" id="CHEBI:597326"/>
    </cofactor>
</comment>
<dbReference type="InterPro" id="IPR000821">
    <property type="entry name" value="Ala_racemase"/>
</dbReference>
<dbReference type="InterPro" id="IPR009006">
    <property type="entry name" value="Ala_racemase/Decarboxylase_C"/>
</dbReference>
<dbReference type="Gene3D" id="2.40.37.10">
    <property type="entry name" value="Lyase, Ornithine Decarboxylase, Chain A, domain 1"/>
    <property type="match status" value="1"/>
</dbReference>
<evidence type="ECO:0000259" key="9">
    <source>
        <dbReference type="SMART" id="SM01005"/>
    </source>
</evidence>
<dbReference type="InterPro" id="IPR029066">
    <property type="entry name" value="PLP-binding_barrel"/>
</dbReference>
<dbReference type="EC" id="5.1.1.1" evidence="4"/>
<keyword evidence="11" id="KW-1185">Reference proteome</keyword>
<evidence type="ECO:0000256" key="7">
    <source>
        <dbReference type="PIRSR" id="PIRSR600821-50"/>
    </source>
</evidence>
<organism evidence="10 11">
    <name type="scientific">Parasedimentitalea psychrophila</name>
    <dbReference type="NCBI Taxonomy" id="2997337"/>
    <lineage>
        <taxon>Bacteria</taxon>
        <taxon>Pseudomonadati</taxon>
        <taxon>Pseudomonadota</taxon>
        <taxon>Alphaproteobacteria</taxon>
        <taxon>Rhodobacterales</taxon>
        <taxon>Paracoccaceae</taxon>
        <taxon>Parasedimentitalea</taxon>
    </lineage>
</organism>
<name>A0A9Y2L1K7_9RHOB</name>
<dbReference type="GO" id="GO:0030170">
    <property type="term" value="F:pyridoxal phosphate binding"/>
    <property type="evidence" value="ECO:0007669"/>
    <property type="project" value="TreeGrafter"/>
</dbReference>
<evidence type="ECO:0000313" key="10">
    <source>
        <dbReference type="EMBL" id="WIY25702.1"/>
    </source>
</evidence>
<dbReference type="PANTHER" id="PTHR30511">
    <property type="entry name" value="ALANINE RACEMASE"/>
    <property type="match status" value="1"/>
</dbReference>
<feature type="binding site" evidence="8">
    <location>
        <position position="312"/>
    </location>
    <ligand>
        <name>substrate</name>
    </ligand>
</feature>
<dbReference type="SUPFAM" id="SSF50621">
    <property type="entry name" value="Alanine racemase C-terminal domain-like"/>
    <property type="match status" value="1"/>
</dbReference>
<dbReference type="GO" id="GO:0005829">
    <property type="term" value="C:cytosol"/>
    <property type="evidence" value="ECO:0007669"/>
    <property type="project" value="TreeGrafter"/>
</dbReference>
<evidence type="ECO:0000256" key="8">
    <source>
        <dbReference type="PIRSR" id="PIRSR600821-52"/>
    </source>
</evidence>
<comment type="similarity">
    <text evidence="3">Belongs to the alanine racemase family.</text>
</comment>
<dbReference type="KEGG" id="ppso:QPJ95_01760"/>
<dbReference type="InterPro" id="IPR001608">
    <property type="entry name" value="Ala_racemase_N"/>
</dbReference>
<dbReference type="GO" id="GO:0008784">
    <property type="term" value="F:alanine racemase activity"/>
    <property type="evidence" value="ECO:0007669"/>
    <property type="project" value="UniProtKB-EC"/>
</dbReference>
<dbReference type="SMART" id="SM01005">
    <property type="entry name" value="Ala_racemase_C"/>
    <property type="match status" value="1"/>
</dbReference>
<dbReference type="AlphaFoldDB" id="A0A9Y2L1K7"/>
<feature type="domain" description="Alanine racemase C-terminal" evidence="9">
    <location>
        <begin position="243"/>
        <end position="371"/>
    </location>
</feature>
<dbReference type="PANTHER" id="PTHR30511:SF0">
    <property type="entry name" value="ALANINE RACEMASE, CATABOLIC-RELATED"/>
    <property type="match status" value="1"/>
</dbReference>
<evidence type="ECO:0000256" key="5">
    <source>
        <dbReference type="ARBA" id="ARBA00022898"/>
    </source>
</evidence>
<evidence type="ECO:0000256" key="3">
    <source>
        <dbReference type="ARBA" id="ARBA00007880"/>
    </source>
</evidence>
<keyword evidence="5 7" id="KW-0663">Pyridoxal phosphate</keyword>
<evidence type="ECO:0000256" key="2">
    <source>
        <dbReference type="ARBA" id="ARBA00001933"/>
    </source>
</evidence>
<proteinExistence type="inferred from homology"/>
<dbReference type="InterPro" id="IPR011079">
    <property type="entry name" value="Ala_racemase_C"/>
</dbReference>
<keyword evidence="6 10" id="KW-0413">Isomerase</keyword>
<dbReference type="GO" id="GO:0030632">
    <property type="term" value="P:D-alanine biosynthetic process"/>
    <property type="evidence" value="ECO:0007669"/>
    <property type="project" value="TreeGrafter"/>
</dbReference>
<comment type="catalytic activity">
    <reaction evidence="1">
        <text>L-alanine = D-alanine</text>
        <dbReference type="Rhea" id="RHEA:20249"/>
        <dbReference type="ChEBI" id="CHEBI:57416"/>
        <dbReference type="ChEBI" id="CHEBI:57972"/>
        <dbReference type="EC" id="5.1.1.1"/>
    </reaction>
</comment>
<evidence type="ECO:0000313" key="11">
    <source>
        <dbReference type="Proteomes" id="UP001238334"/>
    </source>
</evidence>
<dbReference type="InterPro" id="IPR020622">
    <property type="entry name" value="Ala_racemase_pyridoxalP-BS"/>
</dbReference>
<dbReference type="PROSITE" id="PS00395">
    <property type="entry name" value="ALANINE_RACEMASE"/>
    <property type="match status" value="1"/>
</dbReference>
<reference evidence="10 11" key="1">
    <citation type="submission" date="2023-06" db="EMBL/GenBank/DDBJ databases">
        <title>Parasedimentitalea psychrophila sp. nov., a psychrophilic bacterium isolated from deep-sea sediment.</title>
        <authorList>
            <person name="Li A."/>
        </authorList>
    </citation>
    <scope>NUCLEOTIDE SEQUENCE [LARGE SCALE GENOMIC DNA]</scope>
    <source>
        <strain evidence="10 11">QS115</strain>
    </source>
</reference>
<gene>
    <name evidence="10" type="primary">alr</name>
    <name evidence="10" type="ORF">QPJ95_01760</name>
</gene>
<accession>A0A9Y2L1K7</accession>
<evidence type="ECO:0000256" key="1">
    <source>
        <dbReference type="ARBA" id="ARBA00000316"/>
    </source>
</evidence>
<sequence length="373" mass="40030">MADQLLESSWCEISLPKIAQNLTNALARLPQGTRFCAVVKANAYGHGIENVVPLLIEQGVSYIGISSNSEARAARDAGFAGSILRLRTATPQEVKHAVQDRVEELVGTVDGVRSLIETLGQGALPRLHISLNAGGMSRDGLELSTAGGREACKKILDLAGERVIGLCTHFPSNEPKELADSIARFQDDLSWIFANSCLRREDVLVHGGSTLTLASGQDPQTDMMRCGAILYGIAGSRPDFQSTLTLKSRVISVGVYPKGSTIGYDRTSCLRHDRVLASIALGYANGYCRQLSGRCAVLIRGRCLPVLGKISMNTIVADVTDLPGVVIGDEVVAFGRQGGQAISTQAIEQLTGRIIADLFTDWGQRNPRVICQR</sequence>
<feature type="modified residue" description="N6-(pyridoxal phosphate)lysine" evidence="7">
    <location>
        <position position="40"/>
    </location>
</feature>
<evidence type="ECO:0000256" key="4">
    <source>
        <dbReference type="ARBA" id="ARBA00013089"/>
    </source>
</evidence>
<evidence type="ECO:0000256" key="6">
    <source>
        <dbReference type="ARBA" id="ARBA00023235"/>
    </source>
</evidence>